<dbReference type="Pfam" id="PF02298">
    <property type="entry name" value="Cu_bind_like"/>
    <property type="match status" value="2"/>
</dbReference>
<dbReference type="OrthoDB" id="5421909at2759"/>
<evidence type="ECO:0000256" key="2">
    <source>
        <dbReference type="ARBA" id="ARBA00023180"/>
    </source>
</evidence>
<sequence length="260" mass="28745">MGTIMMWMSLVIMIVAAMIGGGCGARVYKVGENGGGWTVYKDREYYHQWTEDKHLFVGDSLVFEYDKITSFFDFNDDDVTEVTGRLEFEYCDPTSAKAVHKTGHDIVTFTEPGIHYFINSAPGRCYAGQKLRVFVLSDPSCQSNIPKPINVPSSGKVYKVGDSNGWTAKADPMWYEGKHFEVGFGQRCTSGSLEVQFCDASSPLAVYNTGYDIVKLTRPGSYYFISSKPGLCAAGLQLDVLVTPKDSPNQANLRSSLPQN</sequence>
<proteinExistence type="predicted"/>
<keyword evidence="1" id="KW-1015">Disulfide bond</keyword>
<dbReference type="AlphaFoldDB" id="A0A565AY38"/>
<keyword evidence="3" id="KW-0732">Signal</keyword>
<reference evidence="5" key="1">
    <citation type="submission" date="2019-07" db="EMBL/GenBank/DDBJ databases">
        <authorList>
            <person name="Dittberner H."/>
        </authorList>
    </citation>
    <scope>NUCLEOTIDE SEQUENCE [LARGE SCALE GENOMIC DNA]</scope>
</reference>
<keyword evidence="2" id="KW-0325">Glycoprotein</keyword>
<dbReference type="PANTHER" id="PTHR33021:SF235">
    <property type="entry name" value="COPPER ION BINDING _ ELECTRON CARRIER PROTEIN-RELATED"/>
    <property type="match status" value="1"/>
</dbReference>
<dbReference type="InterPro" id="IPR008972">
    <property type="entry name" value="Cupredoxin"/>
</dbReference>
<dbReference type="GO" id="GO:0005886">
    <property type="term" value="C:plasma membrane"/>
    <property type="evidence" value="ECO:0007669"/>
    <property type="project" value="TreeGrafter"/>
</dbReference>
<dbReference type="SUPFAM" id="SSF49503">
    <property type="entry name" value="Cupredoxins"/>
    <property type="match status" value="2"/>
</dbReference>
<dbReference type="EMBL" id="CABITT030000002">
    <property type="protein sequence ID" value="VVA94312.1"/>
    <property type="molecule type" value="Genomic_DNA"/>
</dbReference>
<evidence type="ECO:0000256" key="1">
    <source>
        <dbReference type="ARBA" id="ARBA00023157"/>
    </source>
</evidence>
<gene>
    <name evidence="5" type="ORF">ANE_LOCUS4757</name>
</gene>
<name>A0A565AY38_9BRAS</name>
<dbReference type="InterPro" id="IPR039391">
    <property type="entry name" value="Phytocyanin-like"/>
</dbReference>
<protein>
    <recommendedName>
        <fullName evidence="4">Phytocyanin domain-containing protein</fullName>
    </recommendedName>
</protein>
<comment type="caution">
    <text evidence="5">The sequence shown here is derived from an EMBL/GenBank/DDBJ whole genome shotgun (WGS) entry which is preliminary data.</text>
</comment>
<feature type="chain" id="PRO_5021933386" description="Phytocyanin domain-containing protein" evidence="3">
    <location>
        <begin position="25"/>
        <end position="260"/>
    </location>
</feature>
<evidence type="ECO:0000313" key="5">
    <source>
        <dbReference type="EMBL" id="VVA94312.1"/>
    </source>
</evidence>
<keyword evidence="6" id="KW-1185">Reference proteome</keyword>
<dbReference type="FunFam" id="2.60.40.420:FF:000034">
    <property type="entry name" value="Cupredoxin superfamily protein"/>
    <property type="match status" value="1"/>
</dbReference>
<dbReference type="Proteomes" id="UP000489600">
    <property type="component" value="Unassembled WGS sequence"/>
</dbReference>
<feature type="signal peptide" evidence="3">
    <location>
        <begin position="1"/>
        <end position="24"/>
    </location>
</feature>
<dbReference type="Gene3D" id="2.60.40.420">
    <property type="entry name" value="Cupredoxins - blue copper proteins"/>
    <property type="match status" value="2"/>
</dbReference>
<feature type="domain" description="Phytocyanin" evidence="4">
    <location>
        <begin position="26"/>
        <end position="137"/>
    </location>
</feature>
<evidence type="ECO:0000313" key="6">
    <source>
        <dbReference type="Proteomes" id="UP000489600"/>
    </source>
</evidence>
<accession>A0A565AY38</accession>
<dbReference type="InterPro" id="IPR003245">
    <property type="entry name" value="Phytocyanin_dom"/>
</dbReference>
<dbReference type="GO" id="GO:0009055">
    <property type="term" value="F:electron transfer activity"/>
    <property type="evidence" value="ECO:0007669"/>
    <property type="project" value="InterPro"/>
</dbReference>
<evidence type="ECO:0000256" key="3">
    <source>
        <dbReference type="SAM" id="SignalP"/>
    </source>
</evidence>
<dbReference type="PANTHER" id="PTHR33021">
    <property type="entry name" value="BLUE COPPER PROTEIN"/>
    <property type="match status" value="1"/>
</dbReference>
<evidence type="ECO:0000259" key="4">
    <source>
        <dbReference type="PROSITE" id="PS51485"/>
    </source>
</evidence>
<dbReference type="PROSITE" id="PS51485">
    <property type="entry name" value="PHYTOCYANIN"/>
    <property type="match status" value="1"/>
</dbReference>
<organism evidence="5 6">
    <name type="scientific">Arabis nemorensis</name>
    <dbReference type="NCBI Taxonomy" id="586526"/>
    <lineage>
        <taxon>Eukaryota</taxon>
        <taxon>Viridiplantae</taxon>
        <taxon>Streptophyta</taxon>
        <taxon>Embryophyta</taxon>
        <taxon>Tracheophyta</taxon>
        <taxon>Spermatophyta</taxon>
        <taxon>Magnoliopsida</taxon>
        <taxon>eudicotyledons</taxon>
        <taxon>Gunneridae</taxon>
        <taxon>Pentapetalae</taxon>
        <taxon>rosids</taxon>
        <taxon>malvids</taxon>
        <taxon>Brassicales</taxon>
        <taxon>Brassicaceae</taxon>
        <taxon>Arabideae</taxon>
        <taxon>Arabis</taxon>
    </lineage>
</organism>